<dbReference type="EMBL" id="MATO01000044">
    <property type="protein sequence ID" value="OCS89204.1"/>
    <property type="molecule type" value="Genomic_DNA"/>
</dbReference>
<dbReference type="Pfam" id="PF00106">
    <property type="entry name" value="adh_short"/>
    <property type="match status" value="1"/>
</dbReference>
<accession>A0A1C0YPV2</accession>
<dbReference type="PANTHER" id="PTHR42879">
    <property type="entry name" value="3-OXOACYL-(ACYL-CARRIER-PROTEIN) REDUCTASE"/>
    <property type="match status" value="1"/>
</dbReference>
<dbReference type="Gene3D" id="3.40.50.720">
    <property type="entry name" value="NAD(P)-binding Rossmann-like Domain"/>
    <property type="match status" value="1"/>
</dbReference>
<comment type="similarity">
    <text evidence="1 3">Belongs to the short-chain dehydrogenases/reductases (SDR) family.</text>
</comment>
<sequence length="243" mass="26185">MARIVAITGASGGLGMAMVQQFVDAGDIVYMLDLSDSAAGENTRSIITDVTDEVSVKHAIDTIIEAHGKLDVLINNAGLQHRDKVEDFPVQKWRQLIDVMLTGTFLMTKYALPHMKTAKAGRIINMSSIHGMMATPEKSAYVAAKHGVIGLTDVTGIEAAPFGITVNAVCPGPVKTPMIVRQLEDLAQSEGLDEQEALKRIIYPKQAQERFIEPHEVANTVFFLASEAASGITMEHIKVAGGM</sequence>
<organism evidence="4 5">
    <name type="scientific">Caryophanon latum</name>
    <dbReference type="NCBI Taxonomy" id="33977"/>
    <lineage>
        <taxon>Bacteria</taxon>
        <taxon>Bacillati</taxon>
        <taxon>Bacillota</taxon>
        <taxon>Bacilli</taxon>
        <taxon>Bacillales</taxon>
        <taxon>Caryophanaceae</taxon>
        <taxon>Caryophanon</taxon>
    </lineage>
</organism>
<dbReference type="PANTHER" id="PTHR42879:SF2">
    <property type="entry name" value="3-OXOACYL-[ACYL-CARRIER-PROTEIN] REDUCTASE FABG"/>
    <property type="match status" value="1"/>
</dbReference>
<keyword evidence="2" id="KW-0560">Oxidoreductase</keyword>
<dbReference type="PRINTS" id="PR00081">
    <property type="entry name" value="GDHRDH"/>
</dbReference>
<reference evidence="4 5" key="1">
    <citation type="submission" date="2016-07" db="EMBL/GenBank/DDBJ databases">
        <title>Caryophanon latum genome sequencing.</title>
        <authorList>
            <person name="Verma A."/>
            <person name="Pal Y."/>
            <person name="Krishnamurthi S."/>
        </authorList>
    </citation>
    <scope>NUCLEOTIDE SEQUENCE [LARGE SCALE GENOMIC DNA]</scope>
    <source>
        <strain evidence="4 5">DSM 14151</strain>
    </source>
</reference>
<evidence type="ECO:0000313" key="4">
    <source>
        <dbReference type="EMBL" id="OCS89204.1"/>
    </source>
</evidence>
<dbReference type="OrthoDB" id="9803333at2"/>
<dbReference type="InterPro" id="IPR002347">
    <property type="entry name" value="SDR_fam"/>
</dbReference>
<dbReference type="GO" id="GO:0016491">
    <property type="term" value="F:oxidoreductase activity"/>
    <property type="evidence" value="ECO:0007669"/>
    <property type="project" value="UniProtKB-KW"/>
</dbReference>
<evidence type="ECO:0000256" key="3">
    <source>
        <dbReference type="RuleBase" id="RU000363"/>
    </source>
</evidence>
<protein>
    <recommendedName>
        <fullName evidence="6">3-hydroxybutyrate dehydrogenase</fullName>
    </recommendedName>
</protein>
<evidence type="ECO:0008006" key="6">
    <source>
        <dbReference type="Google" id="ProtNLM"/>
    </source>
</evidence>
<dbReference type="PROSITE" id="PS00061">
    <property type="entry name" value="ADH_SHORT"/>
    <property type="match status" value="1"/>
</dbReference>
<gene>
    <name evidence="4" type="ORF">A6K76_12690</name>
</gene>
<dbReference type="PRINTS" id="PR00080">
    <property type="entry name" value="SDRFAMILY"/>
</dbReference>
<keyword evidence="5" id="KW-1185">Reference proteome</keyword>
<dbReference type="FunFam" id="3.40.50.720:FF:000084">
    <property type="entry name" value="Short-chain dehydrogenase reductase"/>
    <property type="match status" value="1"/>
</dbReference>
<dbReference type="InterPro" id="IPR050259">
    <property type="entry name" value="SDR"/>
</dbReference>
<dbReference type="RefSeq" id="WP_066465217.1">
    <property type="nucleotide sequence ID" value="NZ_MATO01000044.1"/>
</dbReference>
<dbReference type="GO" id="GO:0008206">
    <property type="term" value="P:bile acid metabolic process"/>
    <property type="evidence" value="ECO:0007669"/>
    <property type="project" value="UniProtKB-ARBA"/>
</dbReference>
<dbReference type="InterPro" id="IPR036291">
    <property type="entry name" value="NAD(P)-bd_dom_sf"/>
</dbReference>
<dbReference type="InterPro" id="IPR020904">
    <property type="entry name" value="Sc_DH/Rdtase_CS"/>
</dbReference>
<evidence type="ECO:0000256" key="2">
    <source>
        <dbReference type="ARBA" id="ARBA00023002"/>
    </source>
</evidence>
<dbReference type="AlphaFoldDB" id="A0A1C0YPV2"/>
<name>A0A1C0YPV2_9BACL</name>
<dbReference type="Proteomes" id="UP000093482">
    <property type="component" value="Unassembled WGS sequence"/>
</dbReference>
<proteinExistence type="inferred from homology"/>
<dbReference type="SUPFAM" id="SSF51735">
    <property type="entry name" value="NAD(P)-binding Rossmann-fold domains"/>
    <property type="match status" value="1"/>
</dbReference>
<evidence type="ECO:0000313" key="5">
    <source>
        <dbReference type="Proteomes" id="UP000093482"/>
    </source>
</evidence>
<comment type="caution">
    <text evidence="4">The sequence shown here is derived from an EMBL/GenBank/DDBJ whole genome shotgun (WGS) entry which is preliminary data.</text>
</comment>
<evidence type="ECO:0000256" key="1">
    <source>
        <dbReference type="ARBA" id="ARBA00006484"/>
    </source>
</evidence>
<dbReference type="NCBIfam" id="NF009093">
    <property type="entry name" value="PRK12429.1"/>
    <property type="match status" value="1"/>
</dbReference>